<gene>
    <name evidence="2" type="ORF">AFERRID_02370</name>
</gene>
<organism evidence="2 3">
    <name type="scientific">Acidithiobacillus ferridurans</name>
    <dbReference type="NCBI Taxonomy" id="1232575"/>
    <lineage>
        <taxon>Bacteria</taxon>
        <taxon>Pseudomonadati</taxon>
        <taxon>Pseudomonadota</taxon>
        <taxon>Acidithiobacillia</taxon>
        <taxon>Acidithiobacillales</taxon>
        <taxon>Acidithiobacillaceae</taxon>
        <taxon>Acidithiobacillus</taxon>
    </lineage>
</organism>
<evidence type="ECO:0000313" key="2">
    <source>
        <dbReference type="EMBL" id="BBF64019.1"/>
    </source>
</evidence>
<dbReference type="RefSeq" id="WP_172959312.1">
    <property type="nucleotide sequence ID" value="NZ_AP018795.1"/>
</dbReference>
<reference evidence="2 3" key="1">
    <citation type="journal article" date="2018" name="Microbiol. Resour. Announc.">
        <title>Complete Genome Sequence of Acidithiobacillus ferridurans JCM 18981.</title>
        <authorList>
            <person name="Miyauchi T."/>
            <person name="Kouzuma A."/>
            <person name="Abe T."/>
            <person name="Watanabe K."/>
        </authorList>
    </citation>
    <scope>NUCLEOTIDE SEQUENCE [LARGE SCALE GENOMIC DNA]</scope>
    <source>
        <strain evidence="3">ATCC 33020 / DSM 29468 / JCM 18981 / 11Fe</strain>
    </source>
</reference>
<dbReference type="Proteomes" id="UP000280188">
    <property type="component" value="Chromosome"/>
</dbReference>
<accession>A0A2Z6IFE1</accession>
<evidence type="ECO:0000256" key="1">
    <source>
        <dbReference type="SAM" id="MobiDB-lite"/>
    </source>
</evidence>
<sequence length="119" mass="12452">MGGRSAPPSGIFAIGGGEAAFQPADDEPGRGLAEEDLAGAHRGDDELVEGAHFPFPGTESLVTSRVTTKVRRATMPGTMNQRDRRLGLNQARISSCAGGLPQPCSAAQCWSKAMRTLLT</sequence>
<feature type="region of interest" description="Disordered" evidence="1">
    <location>
        <begin position="1"/>
        <end position="34"/>
    </location>
</feature>
<dbReference type="EMBL" id="AP018795">
    <property type="protein sequence ID" value="BBF64019.1"/>
    <property type="molecule type" value="Genomic_DNA"/>
</dbReference>
<dbReference type="AlphaFoldDB" id="A0A2Z6IFE1"/>
<evidence type="ECO:0000313" key="3">
    <source>
        <dbReference type="Proteomes" id="UP000280188"/>
    </source>
</evidence>
<proteinExistence type="predicted"/>
<keyword evidence="3" id="KW-1185">Reference proteome</keyword>
<name>A0A2Z6IFE1_ACIFI</name>
<dbReference type="KEGG" id="afj:AFERRID_02370"/>
<protein>
    <submittedName>
        <fullName evidence="2">Uncharacterized protein</fullName>
    </submittedName>
</protein>